<evidence type="ECO:0000313" key="1">
    <source>
        <dbReference type="EMBL" id="RNJ41480.1"/>
    </source>
</evidence>
<evidence type="ECO:0000313" key="2">
    <source>
        <dbReference type="Proteomes" id="UP000275436"/>
    </source>
</evidence>
<sequence>MPTPYTWKFTSHTVTDNLRNALENARINYEGPDNEANVTLKYYYGSETDAQLTVTGRRFVGTWVEGGRPFATEEGGREWFIAVKSAPNLTGDIEVVAWGRGKKE</sequence>
<name>A0A3M9X1U2_9HYPH</name>
<dbReference type="AlphaFoldDB" id="A0A3M9X1U2"/>
<protein>
    <submittedName>
        <fullName evidence="1">Uncharacterized protein</fullName>
    </submittedName>
</protein>
<gene>
    <name evidence="1" type="ORF">DNR46_33985</name>
</gene>
<dbReference type="Proteomes" id="UP000275436">
    <property type="component" value="Unassembled WGS sequence"/>
</dbReference>
<dbReference type="EMBL" id="QKOD01000019">
    <property type="protein sequence ID" value="RNJ41480.1"/>
    <property type="molecule type" value="Genomic_DNA"/>
</dbReference>
<proteinExistence type="predicted"/>
<comment type="caution">
    <text evidence="1">The sequence shown here is derived from an EMBL/GenBank/DDBJ whole genome shotgun (WGS) entry which is preliminary data.</text>
</comment>
<organism evidence="1 2">
    <name type="scientific">Mesorhizobium japonicum</name>
    <dbReference type="NCBI Taxonomy" id="2066070"/>
    <lineage>
        <taxon>Bacteria</taxon>
        <taxon>Pseudomonadati</taxon>
        <taxon>Pseudomonadota</taxon>
        <taxon>Alphaproteobacteria</taxon>
        <taxon>Hyphomicrobiales</taxon>
        <taxon>Phyllobacteriaceae</taxon>
        <taxon>Mesorhizobium</taxon>
    </lineage>
</organism>
<reference evidence="1 2" key="1">
    <citation type="journal article" date="2018" name="Mol. Plant Microbe Interact.">
        <title>Taxonomically Different Co-Microsymbionts of a Relict Legume, Oxytropis popoviana, Have Complementary Sets of Symbiotic Genes and Together Increase the Efficiency of Plant Nodulation.</title>
        <authorList>
            <person name="Safronova V."/>
            <person name="Belimov A."/>
            <person name="Sazanova A."/>
            <person name="Chirak E."/>
            <person name="Verkhozina A."/>
            <person name="Kuznetsova I."/>
            <person name="Andronov E."/>
            <person name="Puhalsky J."/>
            <person name="Tikhonovich I."/>
        </authorList>
    </citation>
    <scope>NUCLEOTIDE SEQUENCE [LARGE SCALE GENOMIC DNA]</scope>
    <source>
        <strain evidence="1 2">Opo-235</strain>
    </source>
</reference>
<accession>A0A3M9X1U2</accession>